<dbReference type="AlphaFoldDB" id="A0A4R1M260"/>
<feature type="transmembrane region" description="Helical" evidence="5">
    <location>
        <begin position="180"/>
        <end position="197"/>
    </location>
</feature>
<dbReference type="EMBL" id="SMGO01000001">
    <property type="protein sequence ID" value="TCK85292.1"/>
    <property type="molecule type" value="Genomic_DNA"/>
</dbReference>
<dbReference type="GO" id="GO:0005886">
    <property type="term" value="C:plasma membrane"/>
    <property type="evidence" value="ECO:0007669"/>
    <property type="project" value="TreeGrafter"/>
</dbReference>
<feature type="domain" description="Sodium/calcium exchanger membrane region" evidence="6">
    <location>
        <begin position="249"/>
        <end position="387"/>
    </location>
</feature>
<accession>A0A4R1M260</accession>
<evidence type="ECO:0000256" key="3">
    <source>
        <dbReference type="ARBA" id="ARBA00022989"/>
    </source>
</evidence>
<comment type="subcellular location">
    <subcellularLocation>
        <location evidence="1">Membrane</location>
        <topology evidence="1">Multi-pass membrane protein</topology>
    </subcellularLocation>
</comment>
<feature type="transmembrane region" description="Helical" evidence="5">
    <location>
        <begin position="77"/>
        <end position="100"/>
    </location>
</feature>
<evidence type="ECO:0000256" key="5">
    <source>
        <dbReference type="SAM" id="Phobius"/>
    </source>
</evidence>
<feature type="transmembrane region" description="Helical" evidence="5">
    <location>
        <begin position="42"/>
        <end position="65"/>
    </location>
</feature>
<dbReference type="InterPro" id="IPR004837">
    <property type="entry name" value="NaCa_Exmemb"/>
</dbReference>
<feature type="transmembrane region" description="Helical" evidence="5">
    <location>
        <begin position="15"/>
        <end position="36"/>
    </location>
</feature>
<feature type="transmembrane region" description="Helical" evidence="5">
    <location>
        <begin position="370"/>
        <end position="387"/>
    </location>
</feature>
<keyword evidence="8" id="KW-1185">Reference proteome</keyword>
<feature type="transmembrane region" description="Helical" evidence="5">
    <location>
        <begin position="340"/>
        <end position="363"/>
    </location>
</feature>
<keyword evidence="3 5" id="KW-1133">Transmembrane helix</keyword>
<dbReference type="RefSeq" id="WP_132221383.1">
    <property type="nucleotide sequence ID" value="NZ_SMGO01000001.1"/>
</dbReference>
<evidence type="ECO:0000256" key="1">
    <source>
        <dbReference type="ARBA" id="ARBA00004141"/>
    </source>
</evidence>
<feature type="transmembrane region" description="Helical" evidence="5">
    <location>
        <begin position="312"/>
        <end position="334"/>
    </location>
</feature>
<keyword evidence="2 5" id="KW-0812">Transmembrane</keyword>
<feature type="transmembrane region" description="Helical" evidence="5">
    <location>
        <begin position="112"/>
        <end position="134"/>
    </location>
</feature>
<dbReference type="GO" id="GO:0015385">
    <property type="term" value="F:sodium:proton antiporter activity"/>
    <property type="evidence" value="ECO:0007669"/>
    <property type="project" value="TreeGrafter"/>
</dbReference>
<feature type="domain" description="Sodium/calcium exchanger membrane region" evidence="6">
    <location>
        <begin position="45"/>
        <end position="199"/>
    </location>
</feature>
<protein>
    <submittedName>
        <fullName evidence="7">Ca2+:H+ antiporter</fullName>
    </submittedName>
</protein>
<feature type="transmembrane region" description="Helical" evidence="5">
    <location>
        <begin position="273"/>
        <end position="291"/>
    </location>
</feature>
<gene>
    <name evidence="7" type="ORF">C8N28_0596</name>
</gene>
<dbReference type="InterPro" id="IPR052946">
    <property type="entry name" value="Alkaline_pH_Ca-Antiporter"/>
</dbReference>
<evidence type="ECO:0000259" key="6">
    <source>
        <dbReference type="Pfam" id="PF01699"/>
    </source>
</evidence>
<dbReference type="OrthoDB" id="9787814at2"/>
<sequence length="389" mass="41938">MNDLNIIKILSAKTWLRLATAWLIVLLFMIFGHSLLGSGMSVAVAVVAFIVLLSTIILSAFGVVNEADELAHKLGEPYGTLILTLSIVSIEVILIAAVMLGPGENPTIGKDSIFSVMMIIMNLVVGLCILLGGLKYGEQEYNAQGTMSYLGMIIMLGGLGMLLPNFIVGAGNGMFTNTQATILSALIIFLYGCFLFFQMKGYRHLYVQPKLGSMGIPFKERDLQSVGNTALGEASVVNRSEMWIRSLVLLFMILPIVLLSHNMAVVVDFGIKAAKLPTLLGGVLIAIIVFTPESMTAVKAALNNEFQRAINLCHGAFVSTVGLTVPCVLIIGMLTGKVVIFGLTSSEMILFVITLLLSVMTFLGKRTTPIVGIMHLVLFAVFIMLIFNP</sequence>
<proteinExistence type="predicted"/>
<organism evidence="7 8">
    <name type="scientific">Albibacterium bauzanense</name>
    <dbReference type="NCBI Taxonomy" id="653929"/>
    <lineage>
        <taxon>Bacteria</taxon>
        <taxon>Pseudomonadati</taxon>
        <taxon>Bacteroidota</taxon>
        <taxon>Sphingobacteriia</taxon>
        <taxon>Sphingobacteriales</taxon>
        <taxon>Sphingobacteriaceae</taxon>
        <taxon>Albibacterium</taxon>
    </lineage>
</organism>
<evidence type="ECO:0000256" key="4">
    <source>
        <dbReference type="ARBA" id="ARBA00023136"/>
    </source>
</evidence>
<dbReference type="Proteomes" id="UP000294616">
    <property type="component" value="Unassembled WGS sequence"/>
</dbReference>
<feature type="transmembrane region" description="Helical" evidence="5">
    <location>
        <begin position="146"/>
        <end position="168"/>
    </location>
</feature>
<dbReference type="PANTHER" id="PTHR37958:SF1">
    <property type="entry name" value="SODIUM-POTASSIUM_PROTON ANTIPORTER CHAA"/>
    <property type="match status" value="1"/>
</dbReference>
<reference evidence="7 8" key="1">
    <citation type="submission" date="2019-03" db="EMBL/GenBank/DDBJ databases">
        <title>Genomic Encyclopedia of Archaeal and Bacterial Type Strains, Phase II (KMG-II): from individual species to whole genera.</title>
        <authorList>
            <person name="Goeker M."/>
        </authorList>
    </citation>
    <scope>NUCLEOTIDE SEQUENCE [LARGE SCALE GENOMIC DNA]</scope>
    <source>
        <strain evidence="7 8">DSM 22554</strain>
    </source>
</reference>
<name>A0A4R1M260_9SPHI</name>
<dbReference type="GO" id="GO:0015386">
    <property type="term" value="F:potassium:proton antiporter activity"/>
    <property type="evidence" value="ECO:0007669"/>
    <property type="project" value="TreeGrafter"/>
</dbReference>
<evidence type="ECO:0000256" key="2">
    <source>
        <dbReference type="ARBA" id="ARBA00022692"/>
    </source>
</evidence>
<keyword evidence="4 5" id="KW-0472">Membrane</keyword>
<dbReference type="Pfam" id="PF01699">
    <property type="entry name" value="Na_Ca_ex"/>
    <property type="match status" value="2"/>
</dbReference>
<evidence type="ECO:0000313" key="8">
    <source>
        <dbReference type="Proteomes" id="UP000294616"/>
    </source>
</evidence>
<feature type="transmembrane region" description="Helical" evidence="5">
    <location>
        <begin position="247"/>
        <end position="267"/>
    </location>
</feature>
<dbReference type="PANTHER" id="PTHR37958">
    <property type="entry name" value="SODIUM-POTASSIUM/PROTON ANTIPORTER CHAA"/>
    <property type="match status" value="1"/>
</dbReference>
<evidence type="ECO:0000313" key="7">
    <source>
        <dbReference type="EMBL" id="TCK85292.1"/>
    </source>
</evidence>
<comment type="caution">
    <text evidence="7">The sequence shown here is derived from an EMBL/GenBank/DDBJ whole genome shotgun (WGS) entry which is preliminary data.</text>
</comment>